<comment type="caution">
    <text evidence="1">The sequence shown here is derived from an EMBL/GenBank/DDBJ whole genome shotgun (WGS) entry which is preliminary data.</text>
</comment>
<gene>
    <name evidence="1" type="ORF">JL811_19275</name>
    <name evidence="2" type="ORF">JL811_19775</name>
</gene>
<name>A0A8K0VHL9_9RHOB</name>
<evidence type="ECO:0000313" key="1">
    <source>
        <dbReference type="EMBL" id="MBL4919360.1"/>
    </source>
</evidence>
<protein>
    <recommendedName>
        <fullName evidence="4">VCBS repeat-containing protein</fullName>
    </recommendedName>
</protein>
<dbReference type="EMBL" id="JAESVN010000035">
    <property type="protein sequence ID" value="MBL4919443.1"/>
    <property type="molecule type" value="Genomic_DNA"/>
</dbReference>
<keyword evidence="3" id="KW-1185">Reference proteome</keyword>
<feature type="non-terminal residue" evidence="1">
    <location>
        <position position="1"/>
    </location>
</feature>
<evidence type="ECO:0008006" key="4">
    <source>
        <dbReference type="Google" id="ProtNLM"/>
    </source>
</evidence>
<reference evidence="1" key="1">
    <citation type="submission" date="2021-01" db="EMBL/GenBank/DDBJ databases">
        <title>Tabrizicola alba sp. nov. a motile alkaliphilic bacterium isolated from a soda lake.</title>
        <authorList>
            <person name="Szuroczki S."/>
            <person name="Abbaszade G."/>
            <person name="Schumann P."/>
            <person name="Toth E."/>
        </authorList>
    </citation>
    <scope>NUCLEOTIDE SEQUENCE</scope>
    <source>
        <strain evidence="1">DMG-N-6</strain>
    </source>
</reference>
<evidence type="ECO:0000313" key="3">
    <source>
        <dbReference type="Proteomes" id="UP000648908"/>
    </source>
</evidence>
<proteinExistence type="predicted"/>
<dbReference type="EMBL" id="JAESVN010000019">
    <property type="protein sequence ID" value="MBL4919360.1"/>
    <property type="molecule type" value="Genomic_DNA"/>
</dbReference>
<dbReference type="AlphaFoldDB" id="A0A8K0VHL9"/>
<accession>A0A8K0VHL9</accession>
<dbReference type="Proteomes" id="UP000648908">
    <property type="component" value="Unassembled WGS sequence"/>
</dbReference>
<sequence>SFYHFAAGGLLIGDQNGDGAADWVLELTGAPGVGAGVTAGDFLL</sequence>
<organism evidence="1 3">
    <name type="scientific">Szabonella alba</name>
    <dbReference type="NCBI Taxonomy" id="2804194"/>
    <lineage>
        <taxon>Bacteria</taxon>
        <taxon>Pseudomonadati</taxon>
        <taxon>Pseudomonadota</taxon>
        <taxon>Alphaproteobacteria</taxon>
        <taxon>Rhodobacterales</taxon>
        <taxon>Paracoccaceae</taxon>
        <taxon>Szabonella</taxon>
    </lineage>
</organism>
<evidence type="ECO:0000313" key="2">
    <source>
        <dbReference type="EMBL" id="MBL4919443.1"/>
    </source>
</evidence>